<dbReference type="Proteomes" id="UP000276603">
    <property type="component" value="Unassembled WGS sequence"/>
</dbReference>
<organism evidence="2 3">
    <name type="scientific">Ulvibacterium marinum</name>
    <dbReference type="NCBI Taxonomy" id="2419782"/>
    <lineage>
        <taxon>Bacteria</taxon>
        <taxon>Pseudomonadati</taxon>
        <taxon>Bacteroidota</taxon>
        <taxon>Flavobacteriia</taxon>
        <taxon>Flavobacteriales</taxon>
        <taxon>Flavobacteriaceae</taxon>
        <taxon>Ulvibacterium</taxon>
    </lineage>
</organism>
<evidence type="ECO:0000313" key="3">
    <source>
        <dbReference type="Proteomes" id="UP000276603"/>
    </source>
</evidence>
<gene>
    <name evidence="2" type="ORF">D7Z94_21860</name>
</gene>
<dbReference type="PANTHER" id="PTHR42899:SF1">
    <property type="entry name" value="SPERMATOGENESIS-ASSOCIATED PROTEIN 20"/>
    <property type="match status" value="1"/>
</dbReference>
<dbReference type="Gene3D" id="3.40.30.10">
    <property type="entry name" value="Glutaredoxin"/>
    <property type="match status" value="1"/>
</dbReference>
<reference evidence="2 3" key="1">
    <citation type="submission" date="2018-10" db="EMBL/GenBank/DDBJ databases">
        <title>Ulvibacterium marinum gen. nov., sp. nov., a novel marine bacterium of the family Flavobacteriaceae, isolated from a culture of the green alga Ulva prolifera.</title>
        <authorList>
            <person name="Zhang Z."/>
        </authorList>
    </citation>
    <scope>NUCLEOTIDE SEQUENCE [LARGE SCALE GENOMIC DNA]</scope>
    <source>
        <strain evidence="2 3">CCMM003</strain>
    </source>
</reference>
<evidence type="ECO:0000259" key="1">
    <source>
        <dbReference type="Pfam" id="PF03190"/>
    </source>
</evidence>
<dbReference type="AlphaFoldDB" id="A0A3B0C0A3"/>
<feature type="domain" description="Spermatogenesis-associated protein 20-like TRX" evidence="1">
    <location>
        <begin position="34"/>
        <end position="188"/>
    </location>
</feature>
<dbReference type="Pfam" id="PF03190">
    <property type="entry name" value="Thioredox_DsbH"/>
    <property type="match status" value="1"/>
</dbReference>
<sequence>MMQRFHVTYFLVFLFVIFSCKEKAKKLSSVHKYTNALVNETSPYLLQHAHNPVNWRPWSQEALDEAKKENKLVLVSIGYSSCHWCHVMEEETFEDEEVAKIMNDNFISIKVDREERPDIDNIYQTFVRLIDSNSGWPLNVITLPNGKPLYGNTYHTKNQWMQVLSKVSDMYTNNPEKAAEYSDMVAQGIQEVNLIAPSTDFELLNEDALHKSVDSWKPFWDLEWGGDQGEQKFMIPVNLDFLMDYALLAKDDLVKAHVKNTLDKILSGGIYDHIGGGFFRYSTDTRWKVPHFEKMLYDNAQALSLYSKAFTVYKELEYRDKVLETIAFLEREMKHPKGGYYAAMDADSEGEEGKFYTWGKEELQSVLDEDFELFAKYYNIRAEDAWEEDTYVLHKSVEDADFSKENDISRNALNSARKSWKEQLLEARKQRIRPGLDDKVITSWNALLINGFVDAYKAFGQRKHLEKAKAIFRFLTEKSYQNGELIHSYKEGGRHIGGFLEDYAFLADASLNLYVVTLETSYLNFAQALSDKVQDQFLDQASGMYHYNKNNELIARIIKTDDGVLPSPNAVMAHNLFVLGHLLYDTRFLEKSKSMLSSMMPSVGESAASYSKWNTLLLHNTFPYYEIAVVGKNALPLVNNLNQKSIPNTLVVGSLSESDLPLFKDRYKEDGTFVYVCQNSTCKLPVKTVDEAMVQLRDF</sequence>
<evidence type="ECO:0000313" key="2">
    <source>
        <dbReference type="EMBL" id="RKN77878.1"/>
    </source>
</evidence>
<dbReference type="InterPro" id="IPR024705">
    <property type="entry name" value="Ssp411"/>
</dbReference>
<dbReference type="InterPro" id="IPR012341">
    <property type="entry name" value="6hp_glycosidase-like_sf"/>
</dbReference>
<dbReference type="InterPro" id="IPR004879">
    <property type="entry name" value="Ssp411-like_TRX"/>
</dbReference>
<dbReference type="InterPro" id="IPR036249">
    <property type="entry name" value="Thioredoxin-like_sf"/>
</dbReference>
<dbReference type="GO" id="GO:0005975">
    <property type="term" value="P:carbohydrate metabolic process"/>
    <property type="evidence" value="ECO:0007669"/>
    <property type="project" value="InterPro"/>
</dbReference>
<comment type="caution">
    <text evidence="2">The sequence shown here is derived from an EMBL/GenBank/DDBJ whole genome shotgun (WGS) entry which is preliminary data.</text>
</comment>
<name>A0A3B0C0A3_9FLAO</name>
<proteinExistence type="predicted"/>
<dbReference type="Gene3D" id="1.50.10.10">
    <property type="match status" value="1"/>
</dbReference>
<keyword evidence="3" id="KW-1185">Reference proteome</keyword>
<dbReference type="PANTHER" id="PTHR42899">
    <property type="entry name" value="SPERMATOGENESIS-ASSOCIATED PROTEIN 20"/>
    <property type="match status" value="1"/>
</dbReference>
<accession>A0A3B0C0A3</accession>
<dbReference type="InterPro" id="IPR008928">
    <property type="entry name" value="6-hairpin_glycosidase_sf"/>
</dbReference>
<dbReference type="EMBL" id="RBCJ01000005">
    <property type="protein sequence ID" value="RKN77878.1"/>
    <property type="molecule type" value="Genomic_DNA"/>
</dbReference>
<dbReference type="PROSITE" id="PS51257">
    <property type="entry name" value="PROKAR_LIPOPROTEIN"/>
    <property type="match status" value="1"/>
</dbReference>
<dbReference type="PIRSF" id="PIRSF006402">
    <property type="entry name" value="UCP006402_thioredoxin"/>
    <property type="match status" value="1"/>
</dbReference>
<protein>
    <submittedName>
        <fullName evidence="2">Thioredoxin domain-containing protein</fullName>
    </submittedName>
</protein>
<dbReference type="SUPFAM" id="SSF52833">
    <property type="entry name" value="Thioredoxin-like"/>
    <property type="match status" value="1"/>
</dbReference>
<dbReference type="SUPFAM" id="SSF48208">
    <property type="entry name" value="Six-hairpin glycosidases"/>
    <property type="match status" value="1"/>
</dbReference>
<dbReference type="OrthoDB" id="9762614at2"/>
<dbReference type="RefSeq" id="WP_120713775.1">
    <property type="nucleotide sequence ID" value="NZ_RBCJ01000005.1"/>
</dbReference>